<dbReference type="Gene3D" id="3.30.450.40">
    <property type="match status" value="1"/>
</dbReference>
<feature type="region of interest" description="Disordered" evidence="1">
    <location>
        <begin position="1"/>
        <end position="22"/>
    </location>
</feature>
<evidence type="ECO:0000313" key="2">
    <source>
        <dbReference type="EMBL" id="QHN38543.1"/>
    </source>
</evidence>
<name>A0A857LIL4_9ACTN</name>
<organism evidence="2">
    <name type="scientific">Gordonia amarae</name>
    <dbReference type="NCBI Taxonomy" id="36821"/>
    <lineage>
        <taxon>Bacteria</taxon>
        <taxon>Bacillati</taxon>
        <taxon>Actinomycetota</taxon>
        <taxon>Actinomycetes</taxon>
        <taxon>Mycobacteriales</taxon>
        <taxon>Gordoniaceae</taxon>
        <taxon>Gordonia</taxon>
    </lineage>
</organism>
<dbReference type="AlphaFoldDB" id="A0A857LIL4"/>
<gene>
    <name evidence="2" type="ORF">GII30_04555</name>
</gene>
<dbReference type="EMBL" id="CP045810">
    <property type="protein sequence ID" value="QHN38543.1"/>
    <property type="molecule type" value="Genomic_DNA"/>
</dbReference>
<sequence>MSDFALTPDDAPTRRTRDELAGELSHSEYLATDLDPDAEMSLVQVSAPVFSDDGEAAATIMILGPVHPISGTEVDALGRKAVDAAAAATVGAREIRLGGAVGY</sequence>
<feature type="compositionally biased region" description="Basic and acidic residues" evidence="1">
    <location>
        <begin position="11"/>
        <end position="20"/>
    </location>
</feature>
<dbReference type="InterPro" id="IPR029016">
    <property type="entry name" value="GAF-like_dom_sf"/>
</dbReference>
<proteinExistence type="predicted"/>
<accession>A0A857LIL4</accession>
<evidence type="ECO:0000256" key="1">
    <source>
        <dbReference type="SAM" id="MobiDB-lite"/>
    </source>
</evidence>
<protein>
    <submittedName>
        <fullName evidence="2">Uncharacterized protein</fullName>
    </submittedName>
</protein>
<dbReference type="RefSeq" id="WP_005188024.1">
    <property type="nucleotide sequence ID" value="NZ_CP045804.1"/>
</dbReference>
<reference evidence="2" key="1">
    <citation type="journal article" date="2021" name="Nat. Microbiol.">
        <title>Cocultivation of an ultrasmall environmental parasitic bacterium with lytic ability against bacteria associated with wastewater foams.</title>
        <authorList>
            <person name="Batinovic S."/>
            <person name="Rose J.J.A."/>
            <person name="Ratcliffe J."/>
            <person name="Seviour R.J."/>
            <person name="Petrovski S."/>
        </authorList>
    </citation>
    <scope>NUCLEOTIDE SEQUENCE</scope>
    <source>
        <strain evidence="2">CON44</strain>
    </source>
</reference>